<dbReference type="Pfam" id="PF04325">
    <property type="entry name" value="DUF465"/>
    <property type="match status" value="1"/>
</dbReference>
<name>A0ABQ1FF58_9SPHN</name>
<evidence type="ECO:0000256" key="1">
    <source>
        <dbReference type="SAM" id="MobiDB-lite"/>
    </source>
</evidence>
<gene>
    <name evidence="2" type="ORF">GCM10010923_20470</name>
</gene>
<protein>
    <recommendedName>
        <fullName evidence="4">DUF465 domain-containing protein</fullName>
    </recommendedName>
</protein>
<dbReference type="RefSeq" id="WP_188642586.1">
    <property type="nucleotide sequence ID" value="NZ_BMID01000001.1"/>
</dbReference>
<proteinExistence type="predicted"/>
<reference evidence="3" key="1">
    <citation type="journal article" date="2019" name="Int. J. Syst. Evol. Microbiol.">
        <title>The Global Catalogue of Microorganisms (GCM) 10K type strain sequencing project: providing services to taxonomists for standard genome sequencing and annotation.</title>
        <authorList>
            <consortium name="The Broad Institute Genomics Platform"/>
            <consortium name="The Broad Institute Genome Sequencing Center for Infectious Disease"/>
            <person name="Wu L."/>
            <person name="Ma J."/>
        </authorList>
    </citation>
    <scope>NUCLEOTIDE SEQUENCE [LARGE SCALE GENOMIC DNA]</scope>
    <source>
        <strain evidence="3">CGMCC 1.15297</strain>
    </source>
</reference>
<evidence type="ECO:0008006" key="4">
    <source>
        <dbReference type="Google" id="ProtNLM"/>
    </source>
</evidence>
<comment type="caution">
    <text evidence="2">The sequence shown here is derived from an EMBL/GenBank/DDBJ whole genome shotgun (WGS) entry which is preliminary data.</text>
</comment>
<dbReference type="InterPro" id="IPR038444">
    <property type="entry name" value="DUF465_sf"/>
</dbReference>
<evidence type="ECO:0000313" key="3">
    <source>
        <dbReference type="Proteomes" id="UP000603317"/>
    </source>
</evidence>
<feature type="region of interest" description="Disordered" evidence="1">
    <location>
        <begin position="1"/>
        <end position="31"/>
    </location>
</feature>
<evidence type="ECO:0000313" key="2">
    <source>
        <dbReference type="EMBL" id="GGA09927.1"/>
    </source>
</evidence>
<accession>A0ABQ1FF58</accession>
<dbReference type="Proteomes" id="UP000603317">
    <property type="component" value="Unassembled WGS sequence"/>
</dbReference>
<organism evidence="2 3">
    <name type="scientific">Blastomonas marina</name>
    <dbReference type="NCBI Taxonomy" id="1867408"/>
    <lineage>
        <taxon>Bacteria</taxon>
        <taxon>Pseudomonadati</taxon>
        <taxon>Pseudomonadota</taxon>
        <taxon>Alphaproteobacteria</taxon>
        <taxon>Sphingomonadales</taxon>
        <taxon>Sphingomonadaceae</taxon>
        <taxon>Blastomonas</taxon>
    </lineage>
</organism>
<dbReference type="Gene3D" id="6.10.280.50">
    <property type="match status" value="1"/>
</dbReference>
<dbReference type="InterPro" id="IPR007420">
    <property type="entry name" value="DUF465"/>
</dbReference>
<feature type="compositionally biased region" description="Basic and acidic residues" evidence="1">
    <location>
        <begin position="14"/>
        <end position="31"/>
    </location>
</feature>
<dbReference type="EMBL" id="BMID01000001">
    <property type="protein sequence ID" value="GGA09927.1"/>
    <property type="molecule type" value="Genomic_DNA"/>
</dbReference>
<sequence>MVASHASALQAKHARVDAQLREEQGRPMPDEVRIHDLKRQKLALKDELTEH</sequence>
<keyword evidence="3" id="KW-1185">Reference proteome</keyword>